<dbReference type="SMART" id="SM00724">
    <property type="entry name" value="TLC"/>
    <property type="match status" value="1"/>
</dbReference>
<evidence type="ECO:0000259" key="12">
    <source>
        <dbReference type="PROSITE" id="PS50922"/>
    </source>
</evidence>
<feature type="compositionally biased region" description="Acidic residues" evidence="10">
    <location>
        <begin position="348"/>
        <end position="361"/>
    </location>
</feature>
<evidence type="ECO:0000256" key="7">
    <source>
        <dbReference type="ARBA" id="ARBA00023136"/>
    </source>
</evidence>
<organism evidence="13 14">
    <name type="scientific">Parascedosporium putredinis</name>
    <dbReference type="NCBI Taxonomy" id="1442378"/>
    <lineage>
        <taxon>Eukaryota</taxon>
        <taxon>Fungi</taxon>
        <taxon>Dikarya</taxon>
        <taxon>Ascomycota</taxon>
        <taxon>Pezizomycotina</taxon>
        <taxon>Sordariomycetes</taxon>
        <taxon>Hypocreomycetidae</taxon>
        <taxon>Microascales</taxon>
        <taxon>Microascaceae</taxon>
        <taxon>Parascedosporium</taxon>
    </lineage>
</organism>
<feature type="compositionally biased region" description="Basic and acidic residues" evidence="10">
    <location>
        <begin position="32"/>
        <end position="42"/>
    </location>
</feature>
<dbReference type="PANTHER" id="PTHR12560">
    <property type="entry name" value="LONGEVITY ASSURANCE FACTOR 1 LAG1"/>
    <property type="match status" value="1"/>
</dbReference>
<feature type="region of interest" description="Disordered" evidence="10">
    <location>
        <begin position="346"/>
        <end position="371"/>
    </location>
</feature>
<dbReference type="Pfam" id="PF03798">
    <property type="entry name" value="TRAM_LAG1_CLN8"/>
    <property type="match status" value="1"/>
</dbReference>
<dbReference type="PANTHER" id="PTHR12560:SF11">
    <property type="entry name" value="CERAMIDE SYNTHASE LAC1-RELATED"/>
    <property type="match status" value="1"/>
</dbReference>
<evidence type="ECO:0000256" key="6">
    <source>
        <dbReference type="ARBA" id="ARBA00022989"/>
    </source>
</evidence>
<proteinExistence type="inferred from homology"/>
<dbReference type="OrthoDB" id="3053196at2759"/>
<feature type="domain" description="TLC" evidence="12">
    <location>
        <begin position="122"/>
        <end position="340"/>
    </location>
</feature>
<evidence type="ECO:0000256" key="10">
    <source>
        <dbReference type="SAM" id="MobiDB-lite"/>
    </source>
</evidence>
<comment type="similarity">
    <text evidence="2">Belongs to the sphingosine N-acyltransferase family.</text>
</comment>
<accession>A0A9P1HCH7</accession>
<evidence type="ECO:0000256" key="9">
    <source>
        <dbReference type="PROSITE-ProRule" id="PRU00205"/>
    </source>
</evidence>
<evidence type="ECO:0000256" key="1">
    <source>
        <dbReference type="ARBA" id="ARBA00004477"/>
    </source>
</evidence>
<name>A0A9P1HCH7_9PEZI</name>
<dbReference type="GO" id="GO:0050291">
    <property type="term" value="F:sphingosine N-acyltransferase activity"/>
    <property type="evidence" value="ECO:0007669"/>
    <property type="project" value="InterPro"/>
</dbReference>
<evidence type="ECO:0000313" key="14">
    <source>
        <dbReference type="Proteomes" id="UP000838763"/>
    </source>
</evidence>
<comment type="caution">
    <text evidence="13">The sequence shown here is derived from an EMBL/GenBank/DDBJ whole genome shotgun (WGS) entry which is preliminary data.</text>
</comment>
<keyword evidence="6 11" id="KW-1133">Transmembrane helix</keyword>
<dbReference type="EMBL" id="CALLCH030000019">
    <property type="protein sequence ID" value="CAI4219134.1"/>
    <property type="molecule type" value="Genomic_DNA"/>
</dbReference>
<keyword evidence="8" id="KW-0325">Glycoprotein</keyword>
<keyword evidence="3" id="KW-0808">Transferase</keyword>
<gene>
    <name evidence="13" type="ORF">PPNO1_LOCUS8703</name>
</gene>
<evidence type="ECO:0000313" key="13">
    <source>
        <dbReference type="EMBL" id="CAI4219134.1"/>
    </source>
</evidence>
<keyword evidence="4 9" id="KW-0812">Transmembrane</keyword>
<evidence type="ECO:0000256" key="4">
    <source>
        <dbReference type="ARBA" id="ARBA00022692"/>
    </source>
</evidence>
<feature type="transmembrane region" description="Helical" evidence="11">
    <location>
        <begin position="178"/>
        <end position="197"/>
    </location>
</feature>
<comment type="subcellular location">
    <subcellularLocation>
        <location evidence="1">Endoplasmic reticulum membrane</location>
        <topology evidence="1">Multi-pass membrane protein</topology>
    </subcellularLocation>
</comment>
<dbReference type="InterPro" id="IPR006634">
    <property type="entry name" value="TLC-dom"/>
</dbReference>
<feature type="transmembrane region" description="Helical" evidence="11">
    <location>
        <begin position="253"/>
        <end position="273"/>
    </location>
</feature>
<protein>
    <recommendedName>
        <fullName evidence="12">TLC domain-containing protein</fullName>
    </recommendedName>
</protein>
<sequence>MAASEPFPILNTSADQLHTAPGDAPRRRRKSSALDRIDGDGKTRLAMDGHQAEAPKRLSKRRRARGLLSRFRHAISRHNCILPACILLTFGTLYALNPTEANPIHRFIFLSYPLAAEPGKAQLYGKGYWDIAFAYTALYFGILGPAGMYVMSKTPSGTTTPEACTRGPHWYQEGIVKFYYLFQAAYWAQQAIVLVLGMEKPRKDFRELVAHHIVSLALIGCSYRFHFTYIGLAIYTTHDISDFFLATSKTLNYLDSPIVGPYYALFMGVWIYMRHYLNLKVIYSLFTEFKTVGPYELDWAGGQFKCEMAFWITLILLSSLQALNVFWLYYIIRIAYRFVRDKHATDERSDDEGEDDDEEPVVEASSPKKSS</sequence>
<dbReference type="GO" id="GO:0046513">
    <property type="term" value="P:ceramide biosynthetic process"/>
    <property type="evidence" value="ECO:0007669"/>
    <property type="project" value="InterPro"/>
</dbReference>
<feature type="transmembrane region" description="Helical" evidence="11">
    <location>
        <begin position="132"/>
        <end position="151"/>
    </location>
</feature>
<feature type="transmembrane region" description="Helical" evidence="11">
    <location>
        <begin position="209"/>
        <end position="232"/>
    </location>
</feature>
<feature type="region of interest" description="Disordered" evidence="10">
    <location>
        <begin position="1"/>
        <end position="42"/>
    </location>
</feature>
<dbReference type="InterPro" id="IPR016439">
    <property type="entry name" value="Lag1/Lac1-like"/>
</dbReference>
<evidence type="ECO:0000256" key="5">
    <source>
        <dbReference type="ARBA" id="ARBA00022824"/>
    </source>
</evidence>
<keyword evidence="7 9" id="KW-0472">Membrane</keyword>
<dbReference type="GO" id="GO:0005789">
    <property type="term" value="C:endoplasmic reticulum membrane"/>
    <property type="evidence" value="ECO:0007669"/>
    <property type="project" value="UniProtKB-SubCell"/>
</dbReference>
<keyword evidence="5" id="KW-0256">Endoplasmic reticulum</keyword>
<evidence type="ECO:0000256" key="3">
    <source>
        <dbReference type="ARBA" id="ARBA00022679"/>
    </source>
</evidence>
<evidence type="ECO:0000256" key="11">
    <source>
        <dbReference type="SAM" id="Phobius"/>
    </source>
</evidence>
<dbReference type="PROSITE" id="PS50922">
    <property type="entry name" value="TLC"/>
    <property type="match status" value="1"/>
</dbReference>
<dbReference type="AlphaFoldDB" id="A0A9P1HCH7"/>
<dbReference type="Proteomes" id="UP000838763">
    <property type="component" value="Unassembled WGS sequence"/>
</dbReference>
<feature type="transmembrane region" description="Helical" evidence="11">
    <location>
        <begin position="308"/>
        <end position="332"/>
    </location>
</feature>
<reference evidence="13" key="1">
    <citation type="submission" date="2022-11" db="EMBL/GenBank/DDBJ databases">
        <authorList>
            <person name="Scott C."/>
            <person name="Bruce N."/>
        </authorList>
    </citation>
    <scope>NUCLEOTIDE SEQUENCE</scope>
</reference>
<keyword evidence="14" id="KW-1185">Reference proteome</keyword>
<evidence type="ECO:0000256" key="8">
    <source>
        <dbReference type="ARBA" id="ARBA00023180"/>
    </source>
</evidence>
<feature type="transmembrane region" description="Helical" evidence="11">
    <location>
        <begin position="80"/>
        <end position="97"/>
    </location>
</feature>
<evidence type="ECO:0000256" key="2">
    <source>
        <dbReference type="ARBA" id="ARBA00009808"/>
    </source>
</evidence>